<dbReference type="Pfam" id="PF06945">
    <property type="entry name" value="DUF1289"/>
    <property type="match status" value="1"/>
</dbReference>
<organism evidence="1 2">
    <name type="scientific">Candidatus Paraluminiphilus aquimaris</name>
    <dbReference type="NCBI Taxonomy" id="2518994"/>
    <lineage>
        <taxon>Bacteria</taxon>
        <taxon>Pseudomonadati</taxon>
        <taxon>Pseudomonadota</taxon>
        <taxon>Gammaproteobacteria</taxon>
        <taxon>Cellvibrionales</taxon>
        <taxon>Halieaceae</taxon>
        <taxon>Candidatus Paraluminiphilus</taxon>
    </lineage>
</organism>
<accession>A0ABY6QAN3</accession>
<evidence type="ECO:0000313" key="1">
    <source>
        <dbReference type="EMBL" id="UZP75301.1"/>
    </source>
</evidence>
<evidence type="ECO:0000313" key="2">
    <source>
        <dbReference type="Proteomes" id="UP001317963"/>
    </source>
</evidence>
<protein>
    <submittedName>
        <fullName evidence="1">DUF1289 domain-containing protein</fullName>
    </submittedName>
</protein>
<keyword evidence="2" id="KW-1185">Reference proteome</keyword>
<gene>
    <name evidence="1" type="ORF">E0F26_11390</name>
</gene>
<dbReference type="InterPro" id="IPR010710">
    <property type="entry name" value="DUF1289"/>
</dbReference>
<dbReference type="PANTHER" id="PTHR35175">
    <property type="entry name" value="DUF1289 DOMAIN-CONTAINING PROTEIN"/>
    <property type="match status" value="1"/>
</dbReference>
<dbReference type="Proteomes" id="UP001317963">
    <property type="component" value="Chromosome"/>
</dbReference>
<dbReference type="EMBL" id="CP036501">
    <property type="protein sequence ID" value="UZP75301.1"/>
    <property type="molecule type" value="Genomic_DNA"/>
</dbReference>
<name>A0ABY6QAN3_9GAMM</name>
<dbReference type="RefSeq" id="WP_279241785.1">
    <property type="nucleotide sequence ID" value="NZ_CP036501.1"/>
</dbReference>
<sequence>MSDTPQSPCVSICALDQNDVCEGCYRTGDEIVDWFTADDTRKQEILEASAQRRKEAGFSLF</sequence>
<dbReference type="PANTHER" id="PTHR35175:SF2">
    <property type="entry name" value="DUF1289 DOMAIN-CONTAINING PROTEIN"/>
    <property type="match status" value="1"/>
</dbReference>
<proteinExistence type="predicted"/>
<reference evidence="1 2" key="1">
    <citation type="submission" date="2019-02" db="EMBL/GenBank/DDBJ databases">
        <title>Halieaceae_genomes.</title>
        <authorList>
            <person name="Li S.-H."/>
        </authorList>
    </citation>
    <scope>NUCLEOTIDE SEQUENCE [LARGE SCALE GENOMIC DNA]</scope>
    <source>
        <strain evidence="1 2">JH123</strain>
    </source>
</reference>